<feature type="non-terminal residue" evidence="2">
    <location>
        <position position="57"/>
    </location>
</feature>
<feature type="region of interest" description="Disordered" evidence="1">
    <location>
        <begin position="1"/>
        <end position="34"/>
    </location>
</feature>
<feature type="compositionally biased region" description="Polar residues" evidence="1">
    <location>
        <begin position="1"/>
        <end position="12"/>
    </location>
</feature>
<gene>
    <name evidence="2" type="ORF">ALEPTO_LOCUS13265</name>
</gene>
<reference evidence="2" key="1">
    <citation type="submission" date="2021-06" db="EMBL/GenBank/DDBJ databases">
        <authorList>
            <person name="Kallberg Y."/>
            <person name="Tangrot J."/>
            <person name="Rosling A."/>
        </authorList>
    </citation>
    <scope>NUCLEOTIDE SEQUENCE</scope>
    <source>
        <strain evidence="2">FL130A</strain>
    </source>
</reference>
<dbReference type="OrthoDB" id="10447986at2759"/>
<protein>
    <submittedName>
        <fullName evidence="2">716_t:CDS:1</fullName>
    </submittedName>
</protein>
<keyword evidence="3" id="KW-1185">Reference proteome</keyword>
<proteinExistence type="predicted"/>
<dbReference type="Proteomes" id="UP000789508">
    <property type="component" value="Unassembled WGS sequence"/>
</dbReference>
<dbReference type="EMBL" id="CAJVPS010040202">
    <property type="protein sequence ID" value="CAG8750152.1"/>
    <property type="molecule type" value="Genomic_DNA"/>
</dbReference>
<comment type="caution">
    <text evidence="2">The sequence shown here is derived from an EMBL/GenBank/DDBJ whole genome shotgun (WGS) entry which is preliminary data.</text>
</comment>
<name>A0A9N9NR18_9GLOM</name>
<evidence type="ECO:0000313" key="2">
    <source>
        <dbReference type="EMBL" id="CAG8750152.1"/>
    </source>
</evidence>
<dbReference type="AlphaFoldDB" id="A0A9N9NR18"/>
<accession>A0A9N9NR18</accession>
<feature type="compositionally biased region" description="Basic and acidic residues" evidence="1">
    <location>
        <begin position="13"/>
        <end position="34"/>
    </location>
</feature>
<evidence type="ECO:0000256" key="1">
    <source>
        <dbReference type="SAM" id="MobiDB-lite"/>
    </source>
</evidence>
<evidence type="ECO:0000313" key="3">
    <source>
        <dbReference type="Proteomes" id="UP000789508"/>
    </source>
</evidence>
<organism evidence="2 3">
    <name type="scientific">Ambispora leptoticha</name>
    <dbReference type="NCBI Taxonomy" id="144679"/>
    <lineage>
        <taxon>Eukaryota</taxon>
        <taxon>Fungi</taxon>
        <taxon>Fungi incertae sedis</taxon>
        <taxon>Mucoromycota</taxon>
        <taxon>Glomeromycotina</taxon>
        <taxon>Glomeromycetes</taxon>
        <taxon>Archaeosporales</taxon>
        <taxon>Ambisporaceae</taxon>
        <taxon>Ambispora</taxon>
    </lineage>
</organism>
<sequence length="57" mass="6434">MADTNASVTDPTSRIHEPLSKKTHPVTESEEPNKKLLRLLTEEYRAHPLPDASSKEH</sequence>